<dbReference type="Pfam" id="PF03275">
    <property type="entry name" value="GLF"/>
    <property type="match status" value="1"/>
</dbReference>
<dbReference type="InterPro" id="IPR015899">
    <property type="entry name" value="UDP-GalPyranose_mutase_C"/>
</dbReference>
<dbReference type="PROSITE" id="PS50070">
    <property type="entry name" value="KRINGLE_2"/>
    <property type="match status" value="1"/>
</dbReference>
<evidence type="ECO:0000256" key="2">
    <source>
        <dbReference type="ARBA" id="ARBA00023157"/>
    </source>
</evidence>
<dbReference type="Pfam" id="PF13450">
    <property type="entry name" value="NAD_binding_8"/>
    <property type="match status" value="1"/>
</dbReference>
<dbReference type="Proteomes" id="UP001363151">
    <property type="component" value="Unassembled WGS sequence"/>
</dbReference>
<evidence type="ECO:0000259" key="5">
    <source>
        <dbReference type="PROSITE" id="PS50070"/>
    </source>
</evidence>
<feature type="compositionally biased region" description="Basic and acidic residues" evidence="3">
    <location>
        <begin position="563"/>
        <end position="574"/>
    </location>
</feature>
<feature type="transmembrane region" description="Helical" evidence="4">
    <location>
        <begin position="624"/>
        <end position="647"/>
    </location>
</feature>
<reference evidence="6 7" key="1">
    <citation type="submission" date="2024-03" db="EMBL/GenBank/DDBJ databases">
        <title>Aureococcus anophagefferens CCMP1851 and Kratosvirus quantuckense: Draft genome of a second virus-susceptible host strain in the model system.</title>
        <authorList>
            <person name="Chase E."/>
            <person name="Truchon A.R."/>
            <person name="Schepens W."/>
            <person name="Wilhelm S.W."/>
        </authorList>
    </citation>
    <scope>NUCLEOTIDE SEQUENCE [LARGE SCALE GENOMIC DNA]</scope>
    <source>
        <strain evidence="6 7">CCMP1851</strain>
    </source>
</reference>
<keyword evidence="4" id="KW-0472">Membrane</keyword>
<organism evidence="6 7">
    <name type="scientific">Aureococcus anophagefferens</name>
    <name type="common">Harmful bloom alga</name>
    <dbReference type="NCBI Taxonomy" id="44056"/>
    <lineage>
        <taxon>Eukaryota</taxon>
        <taxon>Sar</taxon>
        <taxon>Stramenopiles</taxon>
        <taxon>Ochrophyta</taxon>
        <taxon>Pelagophyceae</taxon>
        <taxon>Pelagomonadales</taxon>
        <taxon>Pelagomonadaceae</taxon>
        <taxon>Aureococcus</taxon>
    </lineage>
</organism>
<sequence>MQFIKNCFSKPNAMGSDKGPWPHRAEEPWRSMNKVKDVEGYDGFFAAGEASEAPLKLDADTLSGDLAPLKYKKYDLLIVGAGLSGAVLAERCSQELGMTSLIIDVRDHIGGNCYDYLDESGIRCSKYGAHLFHTKYERVWKYVTQFSEWMANDHRVRGMVPDFEGTQKLVPIPPTQATVNALFPDANITSEADMEKWYEGQRVKPPSGEAQNGEEAALSRVGPLLYERIFKHYTKKQWDKYPAELDASVLMRLPCRTSTDDRYFGDAWQALPVRGYTRIFENMLLRDPRVTVKLNVDFFDARAKGLLPQFGTLVYTGPIDSYFAAQGLPKLEYRSLRFEEEYVDDPEDGFFQEAFVVNHPSADVPFTRIVEYKHVPNQPLAVKRGLVKGTRIAREYSSAEGDPYYPVPNPENRALYERYRALAEKEDTVCFVGRLASYKYFNMDQAILNALEIYDSLKEKGKLQPKRRPEDFGPGDGPKELHYNQITGPFPPELCGVATCEVKDGNPGLFAPCGSTGCCDLGDGAACCANDADDRDYRGTISETRTGAKCQKWTAQSPHSHHVTPETRPDKGLGDHNYCRNPSTNQPHAWCYNADGQSGAGGTDRWDFCDVPKCASNNNGGTSASLAIIIPVVIAAVLLLAAILFLVRKRVVAARQHRRSSMPTIGGDDEAEVEA</sequence>
<dbReference type="CDD" id="cd00108">
    <property type="entry name" value="KR"/>
    <property type="match status" value="1"/>
</dbReference>
<keyword evidence="2" id="KW-1015">Disulfide bond</keyword>
<dbReference type="InterPro" id="IPR000001">
    <property type="entry name" value="Kringle"/>
</dbReference>
<keyword evidence="1" id="KW-0420">Kringle</keyword>
<accession>A0ABR1FKH9</accession>
<dbReference type="EMBL" id="JBBJCI010000367">
    <property type="protein sequence ID" value="KAK7232567.1"/>
    <property type="molecule type" value="Genomic_DNA"/>
</dbReference>
<evidence type="ECO:0000256" key="1">
    <source>
        <dbReference type="ARBA" id="ARBA00022572"/>
    </source>
</evidence>
<dbReference type="SMART" id="SM00130">
    <property type="entry name" value="KR"/>
    <property type="match status" value="1"/>
</dbReference>
<dbReference type="PANTHER" id="PTHR21197">
    <property type="entry name" value="UDP-GALACTOPYRANOSE MUTASE"/>
    <property type="match status" value="1"/>
</dbReference>
<comment type="caution">
    <text evidence="6">The sequence shown here is derived from an EMBL/GenBank/DDBJ whole genome shotgun (WGS) entry which is preliminary data.</text>
</comment>
<dbReference type="InterPro" id="IPR018056">
    <property type="entry name" value="Kringle_CS"/>
</dbReference>
<proteinExistence type="predicted"/>
<evidence type="ECO:0000256" key="4">
    <source>
        <dbReference type="SAM" id="Phobius"/>
    </source>
</evidence>
<dbReference type="PANTHER" id="PTHR21197:SF0">
    <property type="entry name" value="UDP-GALACTOPYRANOSE MUTASE"/>
    <property type="match status" value="1"/>
</dbReference>
<evidence type="ECO:0000256" key="3">
    <source>
        <dbReference type="SAM" id="MobiDB-lite"/>
    </source>
</evidence>
<evidence type="ECO:0000313" key="6">
    <source>
        <dbReference type="EMBL" id="KAK7232567.1"/>
    </source>
</evidence>
<gene>
    <name evidence="6" type="ORF">SO694_00035024</name>
</gene>
<evidence type="ECO:0000313" key="7">
    <source>
        <dbReference type="Proteomes" id="UP001363151"/>
    </source>
</evidence>
<keyword evidence="7" id="KW-1185">Reference proteome</keyword>
<name>A0ABR1FKH9_AURAN</name>
<dbReference type="InterPro" id="IPR038178">
    <property type="entry name" value="Kringle_sf"/>
</dbReference>
<dbReference type="Gene3D" id="2.40.20.10">
    <property type="entry name" value="Plasminogen Kringle 4"/>
    <property type="match status" value="1"/>
</dbReference>
<keyword evidence="4" id="KW-0812">Transmembrane</keyword>
<dbReference type="Pfam" id="PF00051">
    <property type="entry name" value="Kringle"/>
    <property type="match status" value="1"/>
</dbReference>
<protein>
    <submittedName>
        <fullName evidence="6">UDP-galactopyranose mutase</fullName>
    </submittedName>
</protein>
<dbReference type="Gene3D" id="3.40.50.720">
    <property type="entry name" value="NAD(P)-binding Rossmann-like Domain"/>
    <property type="match status" value="3"/>
</dbReference>
<dbReference type="SUPFAM" id="SSF51971">
    <property type="entry name" value="Nucleotide-binding domain"/>
    <property type="match status" value="1"/>
</dbReference>
<dbReference type="InterPro" id="IPR013806">
    <property type="entry name" value="Kringle-like"/>
</dbReference>
<feature type="domain" description="Kringle" evidence="5">
    <location>
        <begin position="533"/>
        <end position="614"/>
    </location>
</feature>
<dbReference type="PRINTS" id="PR00018">
    <property type="entry name" value="KRINGLE"/>
</dbReference>
<dbReference type="SUPFAM" id="SSF57440">
    <property type="entry name" value="Kringle-like"/>
    <property type="match status" value="1"/>
</dbReference>
<keyword evidence="4" id="KW-1133">Transmembrane helix</keyword>
<dbReference type="PROSITE" id="PS00021">
    <property type="entry name" value="KRINGLE_1"/>
    <property type="match status" value="1"/>
</dbReference>
<feature type="region of interest" description="Disordered" evidence="3">
    <location>
        <begin position="552"/>
        <end position="574"/>
    </location>
</feature>
<dbReference type="SUPFAM" id="SSF54373">
    <property type="entry name" value="FAD-linked reductases, C-terminal domain"/>
    <property type="match status" value="1"/>
</dbReference>